<comment type="similarity">
    <text evidence="2">Belongs to the phospholipase D family.</text>
</comment>
<evidence type="ECO:0000256" key="7">
    <source>
        <dbReference type="SAM" id="Phobius"/>
    </source>
</evidence>
<dbReference type="CDD" id="cd09129">
    <property type="entry name" value="PLDc_unchar2_1"/>
    <property type="match status" value="1"/>
</dbReference>
<evidence type="ECO:0000256" key="4">
    <source>
        <dbReference type="ARBA" id="ARBA00022801"/>
    </source>
</evidence>
<feature type="domain" description="PLD phosphodiesterase" evidence="8">
    <location>
        <begin position="384"/>
        <end position="414"/>
    </location>
</feature>
<evidence type="ECO:0000256" key="6">
    <source>
        <dbReference type="ARBA" id="ARBA00023098"/>
    </source>
</evidence>
<dbReference type="InterPro" id="IPR001736">
    <property type="entry name" value="PLipase_D/transphosphatidylase"/>
</dbReference>
<evidence type="ECO:0000313" key="9">
    <source>
        <dbReference type="EMBL" id="MBD7985339.1"/>
    </source>
</evidence>
<evidence type="ECO:0000256" key="5">
    <source>
        <dbReference type="ARBA" id="ARBA00022963"/>
    </source>
</evidence>
<dbReference type="EC" id="3.1.4.4" evidence="3"/>
<gene>
    <name evidence="9" type="ORF">H9649_12135</name>
</gene>
<dbReference type="Pfam" id="PF13091">
    <property type="entry name" value="PLDc_2"/>
    <property type="match status" value="1"/>
</dbReference>
<dbReference type="Proteomes" id="UP000626786">
    <property type="component" value="Unassembled WGS sequence"/>
</dbReference>
<keyword evidence="10" id="KW-1185">Reference proteome</keyword>
<accession>A0ABR8UC83</accession>
<keyword evidence="6" id="KW-0443">Lipid metabolism</keyword>
<keyword evidence="7" id="KW-1133">Transmembrane helix</keyword>
<proteinExistence type="inferred from homology"/>
<organism evidence="9 10">
    <name type="scientific">Sporosarcina quadrami</name>
    <dbReference type="NCBI Taxonomy" id="2762234"/>
    <lineage>
        <taxon>Bacteria</taxon>
        <taxon>Bacillati</taxon>
        <taxon>Bacillota</taxon>
        <taxon>Bacilli</taxon>
        <taxon>Bacillales</taxon>
        <taxon>Caryophanaceae</taxon>
        <taxon>Sporosarcina</taxon>
    </lineage>
</organism>
<dbReference type="InterPro" id="IPR051406">
    <property type="entry name" value="PLD_domain"/>
</dbReference>
<evidence type="ECO:0000256" key="1">
    <source>
        <dbReference type="ARBA" id="ARBA00000798"/>
    </source>
</evidence>
<dbReference type="SMART" id="SM00155">
    <property type="entry name" value="PLDc"/>
    <property type="match status" value="2"/>
</dbReference>
<dbReference type="RefSeq" id="WP_191695160.1">
    <property type="nucleotide sequence ID" value="NZ_JACSQN010000010.1"/>
</dbReference>
<dbReference type="Gene3D" id="3.30.870.10">
    <property type="entry name" value="Endonuclease Chain A"/>
    <property type="match status" value="2"/>
</dbReference>
<reference evidence="9 10" key="1">
    <citation type="submission" date="2020-08" db="EMBL/GenBank/DDBJ databases">
        <title>A Genomic Blueprint of the Chicken Gut Microbiome.</title>
        <authorList>
            <person name="Gilroy R."/>
            <person name="Ravi A."/>
            <person name="Getino M."/>
            <person name="Pursley I."/>
            <person name="Horton D.L."/>
            <person name="Alikhan N.-F."/>
            <person name="Baker D."/>
            <person name="Gharbi K."/>
            <person name="Hall N."/>
            <person name="Watson M."/>
            <person name="Adriaenssens E.M."/>
            <person name="Foster-Nyarko E."/>
            <person name="Jarju S."/>
            <person name="Secka A."/>
            <person name="Antonio M."/>
            <person name="Oren A."/>
            <person name="Chaudhuri R."/>
            <person name="La Ragione R.M."/>
            <person name="Hildebrand F."/>
            <person name="Pallen M.J."/>
        </authorList>
    </citation>
    <scope>NUCLEOTIDE SEQUENCE [LARGE SCALE GENOMIC DNA]</scope>
    <source>
        <strain evidence="9 10">Sa2YVA2</strain>
    </source>
</reference>
<dbReference type="PANTHER" id="PTHR43856">
    <property type="entry name" value="CARDIOLIPIN HYDROLASE"/>
    <property type="match status" value="1"/>
</dbReference>
<dbReference type="SUPFAM" id="SSF56024">
    <property type="entry name" value="Phospholipase D/nuclease"/>
    <property type="match status" value="2"/>
</dbReference>
<keyword evidence="7" id="KW-0812">Transmembrane</keyword>
<sequence length="483" mass="55229">MKRNRKWARPKWIMLMAVLLFLLLYIGVISWHTFKPLPEGVNYQGDIHWTDDVEMFTDLTFAQNKKGDGMVHENTIFDEIYKMIDEAESFIVLDMFLMDHYSDEDIDFPKIAETLTEKLVEKKKSTPDINIVFITDPLNTGYGSYESKWFDALEEADIEVVYTNLDKLRDSTPIYSGLYRTIFRWVNFEKEGWIDNAMASKAPKMTLHSYMILLNVKANHRKTIVTDKEALVTSGNPHNASGFHGNVAMKVSGTVLNDILEAEEAVVRYTNGGTLPRVKVEAPDDGEYAVQYLTEKKILDGLLGDIVAAQTGDSIRMGMFFVAMPEVVEAIVDAANRGVSVEMILDPNENSFGNEKSGLPNRPVLQKMMDETDGEIKARWYNTVVGQYHTKLVVIQTAEDTYITNGSANLTDRTLNNYNLEANLRIIAPNDSELAKEIDAYFNRLWNNEDALYTLDFEEYQDSFTFFQRGIYRLQELLKVTTY</sequence>
<evidence type="ECO:0000256" key="2">
    <source>
        <dbReference type="ARBA" id="ARBA00008664"/>
    </source>
</evidence>
<feature type="transmembrane region" description="Helical" evidence="7">
    <location>
        <begin position="12"/>
        <end position="34"/>
    </location>
</feature>
<comment type="caution">
    <text evidence="9">The sequence shown here is derived from an EMBL/GenBank/DDBJ whole genome shotgun (WGS) entry which is preliminary data.</text>
</comment>
<dbReference type="EMBL" id="JACSQN010000010">
    <property type="protein sequence ID" value="MBD7985339.1"/>
    <property type="molecule type" value="Genomic_DNA"/>
</dbReference>
<comment type="catalytic activity">
    <reaction evidence="1">
        <text>a 1,2-diacyl-sn-glycero-3-phosphocholine + H2O = a 1,2-diacyl-sn-glycero-3-phosphate + choline + H(+)</text>
        <dbReference type="Rhea" id="RHEA:14445"/>
        <dbReference type="ChEBI" id="CHEBI:15354"/>
        <dbReference type="ChEBI" id="CHEBI:15377"/>
        <dbReference type="ChEBI" id="CHEBI:15378"/>
        <dbReference type="ChEBI" id="CHEBI:57643"/>
        <dbReference type="ChEBI" id="CHEBI:58608"/>
        <dbReference type="EC" id="3.1.4.4"/>
    </reaction>
</comment>
<name>A0ABR8UC83_9BACL</name>
<keyword evidence="4" id="KW-0378">Hydrolase</keyword>
<dbReference type="PANTHER" id="PTHR43856:SF1">
    <property type="entry name" value="MITOCHONDRIAL CARDIOLIPIN HYDROLASE"/>
    <property type="match status" value="1"/>
</dbReference>
<protein>
    <recommendedName>
        <fullName evidence="3">phospholipase D</fullName>
        <ecNumber evidence="3">3.1.4.4</ecNumber>
    </recommendedName>
</protein>
<evidence type="ECO:0000313" key="10">
    <source>
        <dbReference type="Proteomes" id="UP000626786"/>
    </source>
</evidence>
<dbReference type="InterPro" id="IPR025202">
    <property type="entry name" value="PLD-like_dom"/>
</dbReference>
<dbReference type="PROSITE" id="PS50035">
    <property type="entry name" value="PLD"/>
    <property type="match status" value="1"/>
</dbReference>
<keyword evidence="5" id="KW-0442">Lipid degradation</keyword>
<evidence type="ECO:0000256" key="3">
    <source>
        <dbReference type="ARBA" id="ARBA00012027"/>
    </source>
</evidence>
<keyword evidence="7" id="KW-0472">Membrane</keyword>
<evidence type="ECO:0000259" key="8">
    <source>
        <dbReference type="PROSITE" id="PS50035"/>
    </source>
</evidence>